<keyword evidence="4" id="KW-0009">Actin-binding</keyword>
<comment type="subcellular location">
    <subcellularLocation>
        <location evidence="1">Cytoplasm</location>
        <location evidence="1">Cytoskeleton</location>
    </subcellularLocation>
</comment>
<evidence type="ECO:0000256" key="5">
    <source>
        <dbReference type="ARBA" id="ARBA00023212"/>
    </source>
</evidence>
<comment type="caution">
    <text evidence="6">The sequence shown here is derived from an EMBL/GenBank/DDBJ whole genome shotgun (WGS) entry which is preliminary data.</text>
</comment>
<dbReference type="Proteomes" id="UP000467840">
    <property type="component" value="Chromosome 3"/>
</dbReference>
<dbReference type="GO" id="GO:0005200">
    <property type="term" value="F:structural constituent of cytoskeleton"/>
    <property type="evidence" value="ECO:0007669"/>
    <property type="project" value="TreeGrafter"/>
</dbReference>
<evidence type="ECO:0000256" key="1">
    <source>
        <dbReference type="ARBA" id="ARBA00004245"/>
    </source>
</evidence>
<comment type="similarity">
    <text evidence="2">Belongs to the ARPC2 family.</text>
</comment>
<dbReference type="GO" id="GO:0051015">
    <property type="term" value="F:actin filament binding"/>
    <property type="evidence" value="ECO:0007669"/>
    <property type="project" value="TreeGrafter"/>
</dbReference>
<keyword evidence="7" id="KW-1185">Reference proteome</keyword>
<dbReference type="InterPro" id="IPR007188">
    <property type="entry name" value="ARPC2"/>
</dbReference>
<keyword evidence="3" id="KW-0963">Cytoplasm</keyword>
<protein>
    <submittedName>
        <fullName evidence="6">Uncharacterized protein</fullName>
    </submittedName>
</protein>
<name>A0A6A6KDG5_HEVBR</name>
<evidence type="ECO:0000256" key="2">
    <source>
        <dbReference type="ARBA" id="ARBA00007192"/>
    </source>
</evidence>
<dbReference type="PANTHER" id="PTHR12058">
    <property type="entry name" value="ARP2/3 COMPLEX 34 KDA SUBUNIT"/>
    <property type="match status" value="1"/>
</dbReference>
<reference evidence="6 7" key="1">
    <citation type="journal article" date="2020" name="Mol. Plant">
        <title>The Chromosome-Based Rubber Tree Genome Provides New Insights into Spurge Genome Evolution and Rubber Biosynthesis.</title>
        <authorList>
            <person name="Liu J."/>
            <person name="Shi C."/>
            <person name="Shi C.C."/>
            <person name="Li W."/>
            <person name="Zhang Q.J."/>
            <person name="Zhang Y."/>
            <person name="Li K."/>
            <person name="Lu H.F."/>
            <person name="Shi C."/>
            <person name="Zhu S.T."/>
            <person name="Xiao Z.Y."/>
            <person name="Nan H."/>
            <person name="Yue Y."/>
            <person name="Zhu X.G."/>
            <person name="Wu Y."/>
            <person name="Hong X.N."/>
            <person name="Fan G.Y."/>
            <person name="Tong Y."/>
            <person name="Zhang D."/>
            <person name="Mao C.L."/>
            <person name="Liu Y.L."/>
            <person name="Hao S.J."/>
            <person name="Liu W.Q."/>
            <person name="Lv M.Q."/>
            <person name="Zhang H.B."/>
            <person name="Liu Y."/>
            <person name="Hu-Tang G.R."/>
            <person name="Wang J.P."/>
            <person name="Wang J.H."/>
            <person name="Sun Y.H."/>
            <person name="Ni S.B."/>
            <person name="Chen W.B."/>
            <person name="Zhang X.C."/>
            <person name="Jiao Y.N."/>
            <person name="Eichler E.E."/>
            <person name="Li G.H."/>
            <person name="Liu X."/>
            <person name="Gao L.Z."/>
        </authorList>
    </citation>
    <scope>NUCLEOTIDE SEQUENCE [LARGE SCALE GENOMIC DNA]</scope>
    <source>
        <strain evidence="7">cv. GT1</strain>
        <tissue evidence="6">Leaf</tissue>
    </source>
</reference>
<dbReference type="AlphaFoldDB" id="A0A6A6KDG5"/>
<accession>A0A6A6KDG5</accession>
<organism evidence="6 7">
    <name type="scientific">Hevea brasiliensis</name>
    <name type="common">Para rubber tree</name>
    <name type="synonym">Siphonia brasiliensis</name>
    <dbReference type="NCBI Taxonomy" id="3981"/>
    <lineage>
        <taxon>Eukaryota</taxon>
        <taxon>Viridiplantae</taxon>
        <taxon>Streptophyta</taxon>
        <taxon>Embryophyta</taxon>
        <taxon>Tracheophyta</taxon>
        <taxon>Spermatophyta</taxon>
        <taxon>Magnoliopsida</taxon>
        <taxon>eudicotyledons</taxon>
        <taxon>Gunneridae</taxon>
        <taxon>Pentapetalae</taxon>
        <taxon>rosids</taxon>
        <taxon>fabids</taxon>
        <taxon>Malpighiales</taxon>
        <taxon>Euphorbiaceae</taxon>
        <taxon>Crotonoideae</taxon>
        <taxon>Micrandreae</taxon>
        <taxon>Hevea</taxon>
    </lineage>
</organism>
<gene>
    <name evidence="6" type="ORF">GH714_005380</name>
</gene>
<keyword evidence="5" id="KW-0206">Cytoskeleton</keyword>
<dbReference type="SUPFAM" id="SSF69645">
    <property type="entry name" value="Arp2/3 complex subunits"/>
    <property type="match status" value="1"/>
</dbReference>
<dbReference type="GO" id="GO:0030041">
    <property type="term" value="P:actin filament polymerization"/>
    <property type="evidence" value="ECO:0007669"/>
    <property type="project" value="InterPro"/>
</dbReference>
<dbReference type="PANTHER" id="PTHR12058:SF1">
    <property type="entry name" value="ACTIN-RELATED PROTEIN 2_3 COMPLEX SUBUNIT 2B"/>
    <property type="match status" value="1"/>
</dbReference>
<dbReference type="GO" id="GO:0034314">
    <property type="term" value="P:Arp2/3 complex-mediated actin nucleation"/>
    <property type="evidence" value="ECO:0007669"/>
    <property type="project" value="InterPro"/>
</dbReference>
<evidence type="ECO:0000256" key="3">
    <source>
        <dbReference type="ARBA" id="ARBA00022490"/>
    </source>
</evidence>
<dbReference type="GO" id="GO:0005885">
    <property type="term" value="C:Arp2/3 protein complex"/>
    <property type="evidence" value="ECO:0007669"/>
    <property type="project" value="InterPro"/>
</dbReference>
<dbReference type="EMBL" id="JAAGAX010000017">
    <property type="protein sequence ID" value="KAF2285539.1"/>
    <property type="molecule type" value="Genomic_DNA"/>
</dbReference>
<evidence type="ECO:0000313" key="7">
    <source>
        <dbReference type="Proteomes" id="UP000467840"/>
    </source>
</evidence>
<proteinExistence type="inferred from homology"/>
<dbReference type="InterPro" id="IPR034666">
    <property type="entry name" value="ARPC2/4"/>
</dbReference>
<evidence type="ECO:0000256" key="4">
    <source>
        <dbReference type="ARBA" id="ARBA00023203"/>
    </source>
</evidence>
<evidence type="ECO:0000313" key="6">
    <source>
        <dbReference type="EMBL" id="KAF2285539.1"/>
    </source>
</evidence>
<dbReference type="Gene3D" id="3.30.1460.20">
    <property type="match status" value="1"/>
</dbReference>
<sequence>MAQVAGHAAETCQSVNLVVMKLVNYALCKRMGIISTEGDSAQVISISSIPLSKGSSAEKHVEIDYHLYEFGSVEYHIQSPAADPNHNYLSISTPMLFQGVHQSYGFSRYTKQMIKEACSDAVEIVEPPREGYQLTLKLDFSKIPNEKGLLLL</sequence>